<dbReference type="Pfam" id="PF16169">
    <property type="entry name" value="DUF4872"/>
    <property type="match status" value="1"/>
</dbReference>
<dbReference type="Proteomes" id="UP000215506">
    <property type="component" value="Unassembled WGS sequence"/>
</dbReference>
<evidence type="ECO:0000313" key="4">
    <source>
        <dbReference type="Proteomes" id="UP000215506"/>
    </source>
</evidence>
<feature type="domain" description="Butirosin biosynthesis protein H N-terminal" evidence="1">
    <location>
        <begin position="15"/>
        <end position="148"/>
    </location>
</feature>
<sequence>MSGLVLAYPHRLGGHCGSGAQRDLLAWAGLGWNGPPSEGLTFTLSGALDFSYLRSSELRPPLYLVGRGSDLETDLPTRLGATVDARSTDDPELGWKWVTNEIDSGRPVMAWADIAELPYLRVKLRMSRHDIVVIGYDDDAEIAHVVDNDREQTQLVPYAALARARASTSFPVPTRHTTFLIEWPEGLPPLRNVAADAFRQIASTMADPVVSRGGTAGATTGLQGVRAFAEDLDRWRAAFSPGALDEILRYLAAFIEKAGTGGGLFRRLLAEGCFEIAAAVGSPQVLLAAGKARTCAELWTAIATEAMRSDLDPAERLHAIRGIAHSVVDEEANLRRAIEVAATALDRPSTFRGGPQ</sequence>
<accession>A0A231GVL3</accession>
<evidence type="ECO:0000259" key="2">
    <source>
        <dbReference type="Pfam" id="PF16169"/>
    </source>
</evidence>
<keyword evidence="4" id="KW-1185">Reference proteome</keyword>
<dbReference type="RefSeq" id="WP_064909802.1">
    <property type="nucleotide sequence ID" value="NZ_NGAF01000029.1"/>
</dbReference>
<evidence type="ECO:0000259" key="1">
    <source>
        <dbReference type="Pfam" id="PF14399"/>
    </source>
</evidence>
<gene>
    <name evidence="3" type="ORF">B7C42_07313</name>
</gene>
<dbReference type="InterPro" id="IPR032369">
    <property type="entry name" value="DUF4872"/>
</dbReference>
<evidence type="ECO:0008006" key="5">
    <source>
        <dbReference type="Google" id="ProtNLM"/>
    </source>
</evidence>
<evidence type="ECO:0000313" key="3">
    <source>
        <dbReference type="EMBL" id="OXR40628.1"/>
    </source>
</evidence>
<dbReference type="Pfam" id="PF14399">
    <property type="entry name" value="BtrH_N"/>
    <property type="match status" value="1"/>
</dbReference>
<dbReference type="AlphaFoldDB" id="A0A231GVL3"/>
<organism evidence="3 4">
    <name type="scientific">Nocardia cerradoensis</name>
    <dbReference type="NCBI Taxonomy" id="85688"/>
    <lineage>
        <taxon>Bacteria</taxon>
        <taxon>Bacillati</taxon>
        <taxon>Actinomycetota</taxon>
        <taxon>Actinomycetes</taxon>
        <taxon>Mycobacteriales</taxon>
        <taxon>Nocardiaceae</taxon>
        <taxon>Nocardia</taxon>
    </lineage>
</organism>
<dbReference type="Gene3D" id="3.90.70.10">
    <property type="entry name" value="Cysteine proteinases"/>
    <property type="match status" value="1"/>
</dbReference>
<feature type="domain" description="DUF4872" evidence="2">
    <location>
        <begin position="160"/>
        <end position="336"/>
    </location>
</feature>
<proteinExistence type="predicted"/>
<protein>
    <recommendedName>
        <fullName evidence="5">PRTRC system protein E</fullName>
    </recommendedName>
</protein>
<name>A0A231GVL3_9NOCA</name>
<reference evidence="3 4" key="1">
    <citation type="submission" date="2017-07" db="EMBL/GenBank/DDBJ databases">
        <title>First draft Genome Sequence of Nocardia cerradoensis isolated from human infection.</title>
        <authorList>
            <person name="Carrasco G."/>
        </authorList>
    </citation>
    <scope>NUCLEOTIDE SEQUENCE [LARGE SCALE GENOMIC DNA]</scope>
    <source>
        <strain evidence="3 4">CNM20130759</strain>
    </source>
</reference>
<dbReference type="EMBL" id="NGAF01000029">
    <property type="protein sequence ID" value="OXR40628.1"/>
    <property type="molecule type" value="Genomic_DNA"/>
</dbReference>
<comment type="caution">
    <text evidence="3">The sequence shown here is derived from an EMBL/GenBank/DDBJ whole genome shotgun (WGS) entry which is preliminary data.</text>
</comment>
<dbReference type="InterPro" id="IPR026935">
    <property type="entry name" value="BtrH_N"/>
</dbReference>